<dbReference type="Ensembl" id="ENSGALT00010052616.1">
    <property type="protein sequence ID" value="ENSGALP00010031522.1"/>
    <property type="gene ID" value="ENSGALG00010021656.1"/>
</dbReference>
<evidence type="ECO:0000256" key="25">
    <source>
        <dbReference type="PROSITE-ProRule" id="PRU10141"/>
    </source>
</evidence>
<comment type="subcellular location">
    <subcellularLocation>
        <location evidence="2">Nucleus</location>
    </subcellularLocation>
</comment>
<dbReference type="Pfam" id="PF00069">
    <property type="entry name" value="Pkinase"/>
    <property type="match status" value="1"/>
</dbReference>
<feature type="compositionally biased region" description="Basic and acidic residues" evidence="26">
    <location>
        <begin position="503"/>
        <end position="512"/>
    </location>
</feature>
<evidence type="ECO:0000313" key="31">
    <source>
        <dbReference type="Proteomes" id="UP000000539"/>
    </source>
</evidence>
<keyword evidence="13 25" id="KW-0547">Nucleotide-binding</keyword>
<dbReference type="GeneTree" id="ENSGT00940000155365"/>
<dbReference type="PROSITE" id="PS50030">
    <property type="entry name" value="UBA"/>
    <property type="match status" value="1"/>
</dbReference>
<dbReference type="InterPro" id="IPR000719">
    <property type="entry name" value="Prot_kinase_dom"/>
</dbReference>
<dbReference type="FunFam" id="3.90.1420.10:FF:000002">
    <property type="entry name" value="N-lysine methyltransferase SETD6"/>
    <property type="match status" value="1"/>
</dbReference>
<keyword evidence="31" id="KW-1185">Reference proteome</keyword>
<evidence type="ECO:0000256" key="7">
    <source>
        <dbReference type="ARBA" id="ARBA00022527"/>
    </source>
</evidence>
<accession>A0A8V0ZRX1</accession>
<evidence type="ECO:0000313" key="30">
    <source>
        <dbReference type="Ensembl" id="ENSGALP00010031522.1"/>
    </source>
</evidence>
<evidence type="ECO:0000256" key="23">
    <source>
        <dbReference type="ARBA" id="ARBA00074971"/>
    </source>
</evidence>
<dbReference type="InterPro" id="IPR001214">
    <property type="entry name" value="SET_dom"/>
</dbReference>
<dbReference type="PROSITE" id="PS00108">
    <property type="entry name" value="PROTEIN_KINASE_ST"/>
    <property type="match status" value="1"/>
</dbReference>
<dbReference type="SMART" id="SM00220">
    <property type="entry name" value="S_TKc"/>
    <property type="match status" value="1"/>
</dbReference>
<keyword evidence="7" id="KW-0723">Serine/threonine-protein kinase</keyword>
<dbReference type="OrthoDB" id="341421at2759"/>
<evidence type="ECO:0000256" key="15">
    <source>
        <dbReference type="ARBA" id="ARBA00022840"/>
    </source>
</evidence>
<dbReference type="GO" id="GO:0005634">
    <property type="term" value="C:nucleus"/>
    <property type="evidence" value="ECO:0007669"/>
    <property type="project" value="UniProtKB-SubCell"/>
</dbReference>
<evidence type="ECO:0000256" key="6">
    <source>
        <dbReference type="ARBA" id="ARBA00022481"/>
    </source>
</evidence>
<evidence type="ECO:0000256" key="24">
    <source>
        <dbReference type="ARBA" id="ARBA00077142"/>
    </source>
</evidence>
<comment type="function">
    <text evidence="21">May play a role in hematopoietic cell proliferation or differentiation. Potential mediator of neuronal apoptosis.</text>
</comment>
<reference evidence="30" key="1">
    <citation type="submission" date="2020-11" db="EMBL/GenBank/DDBJ databases">
        <title>Gallus gallus (Chicken) genome, bGalGal1, GRCg7b, maternal haplotype autosomes + Z &amp; W.</title>
        <authorList>
            <person name="Warren W."/>
            <person name="Formenti G."/>
            <person name="Fedrigo O."/>
            <person name="Haase B."/>
            <person name="Mountcastle J."/>
            <person name="Balacco J."/>
            <person name="Tracey A."/>
            <person name="Schneider V."/>
            <person name="Okimoto R."/>
            <person name="Cheng H."/>
            <person name="Hawken R."/>
            <person name="Howe K."/>
            <person name="Jarvis E.D."/>
        </authorList>
    </citation>
    <scope>NUCLEOTIDE SEQUENCE [LARGE SCALE GENOMIC DNA]</scope>
    <source>
        <strain evidence="30">Broiler</strain>
    </source>
</reference>
<dbReference type="Pfam" id="PF09273">
    <property type="entry name" value="Rubis-subs-bind"/>
    <property type="match status" value="1"/>
</dbReference>
<keyword evidence="9" id="KW-0489">Methyltransferase</keyword>
<dbReference type="SUPFAM" id="SSF81822">
    <property type="entry name" value="RuBisCo LSMT C-terminal, substrate-binding domain"/>
    <property type="match status" value="1"/>
</dbReference>
<evidence type="ECO:0000256" key="21">
    <source>
        <dbReference type="ARBA" id="ARBA00054738"/>
    </source>
</evidence>
<evidence type="ECO:0000256" key="13">
    <source>
        <dbReference type="ARBA" id="ARBA00022741"/>
    </source>
</evidence>
<keyword evidence="17" id="KW-0539">Nucleus</keyword>
<dbReference type="InterPro" id="IPR008271">
    <property type="entry name" value="Ser/Thr_kinase_AS"/>
</dbReference>
<feature type="domain" description="SET" evidence="29">
    <location>
        <begin position="533"/>
        <end position="760"/>
    </location>
</feature>
<dbReference type="Gene3D" id="3.90.1410.10">
    <property type="entry name" value="set domain protein methyltransferase, domain 1"/>
    <property type="match status" value="1"/>
</dbReference>
<keyword evidence="15 25" id="KW-0067">ATP-binding</keyword>
<keyword evidence="11" id="KW-0949">S-adenosyl-L-methionine</keyword>
<dbReference type="GO" id="GO:0004674">
    <property type="term" value="F:protein serine/threonine kinase activity"/>
    <property type="evidence" value="ECO:0000318"/>
    <property type="project" value="GO_Central"/>
</dbReference>
<evidence type="ECO:0000256" key="11">
    <source>
        <dbReference type="ARBA" id="ARBA00022691"/>
    </source>
</evidence>
<feature type="region of interest" description="Disordered" evidence="26">
    <location>
        <begin position="428"/>
        <end position="469"/>
    </location>
</feature>
<protein>
    <recommendedName>
        <fullName evidence="5">N-lysine methyltransferase SETD6</fullName>
        <ecNumber evidence="4">2.7.11.1</ecNumber>
    </recommendedName>
    <alternativeName>
        <fullName evidence="22">N-lysine methyltransferase setd6</fullName>
    </alternativeName>
    <alternativeName>
        <fullName evidence="18">SET domain-containing protein 6</fullName>
    </alternativeName>
    <alternativeName>
        <fullName evidence="23">SNF-related serine/threonine-protein kinase</fullName>
    </alternativeName>
    <alternativeName>
        <fullName evidence="24">SNF1-related kinase</fullName>
    </alternativeName>
</protein>
<feature type="domain" description="Protein kinase" evidence="27">
    <location>
        <begin position="83"/>
        <end position="336"/>
    </location>
</feature>
<dbReference type="GO" id="GO:0005737">
    <property type="term" value="C:cytoplasm"/>
    <property type="evidence" value="ECO:0000318"/>
    <property type="project" value="GO_Central"/>
</dbReference>
<dbReference type="SUPFAM" id="SSF56112">
    <property type="entry name" value="Protein kinase-like (PK-like)"/>
    <property type="match status" value="1"/>
</dbReference>
<feature type="domain" description="UBA" evidence="28">
    <location>
        <begin position="359"/>
        <end position="401"/>
    </location>
</feature>
<dbReference type="CDD" id="cd14074">
    <property type="entry name" value="STKc_SNRK"/>
    <property type="match status" value="1"/>
</dbReference>
<dbReference type="FunCoup" id="A0A8V0ZRX1">
    <property type="interactions" value="975"/>
</dbReference>
<gene>
    <name evidence="30" type="primary">SETD6</name>
</gene>
<keyword evidence="6" id="KW-0488">Methylation</keyword>
<dbReference type="AlphaFoldDB" id="A0A8V0ZRX1"/>
<evidence type="ECO:0000256" key="16">
    <source>
        <dbReference type="ARBA" id="ARBA00022842"/>
    </source>
</evidence>
<dbReference type="GO" id="GO:0032259">
    <property type="term" value="P:methylation"/>
    <property type="evidence" value="ECO:0007669"/>
    <property type="project" value="UniProtKB-KW"/>
</dbReference>
<comment type="catalytic activity">
    <reaction evidence="19">
        <text>L-threonyl-[protein] + ATP = O-phospho-L-threonyl-[protein] + ADP + H(+)</text>
        <dbReference type="Rhea" id="RHEA:46608"/>
        <dbReference type="Rhea" id="RHEA-COMP:11060"/>
        <dbReference type="Rhea" id="RHEA-COMP:11605"/>
        <dbReference type="ChEBI" id="CHEBI:15378"/>
        <dbReference type="ChEBI" id="CHEBI:30013"/>
        <dbReference type="ChEBI" id="CHEBI:30616"/>
        <dbReference type="ChEBI" id="CHEBI:61977"/>
        <dbReference type="ChEBI" id="CHEBI:456216"/>
        <dbReference type="EC" id="2.7.11.1"/>
    </reaction>
</comment>
<evidence type="ECO:0000256" key="4">
    <source>
        <dbReference type="ARBA" id="ARBA00012513"/>
    </source>
</evidence>
<evidence type="ECO:0000259" key="28">
    <source>
        <dbReference type="PROSITE" id="PS50030"/>
    </source>
</evidence>
<keyword evidence="10" id="KW-0808">Transferase</keyword>
<evidence type="ECO:0000256" key="19">
    <source>
        <dbReference type="ARBA" id="ARBA00047899"/>
    </source>
</evidence>
<dbReference type="InterPro" id="IPR044430">
    <property type="entry name" value="SETD6_SET"/>
</dbReference>
<dbReference type="Pfam" id="PF00856">
    <property type="entry name" value="SET"/>
    <property type="match status" value="1"/>
</dbReference>
<feature type="compositionally biased region" description="Acidic residues" evidence="26">
    <location>
        <begin position="492"/>
        <end position="502"/>
    </location>
</feature>
<evidence type="ECO:0000256" key="18">
    <source>
        <dbReference type="ARBA" id="ARBA00030096"/>
    </source>
</evidence>
<evidence type="ECO:0000256" key="10">
    <source>
        <dbReference type="ARBA" id="ARBA00022679"/>
    </source>
</evidence>
<evidence type="ECO:0000256" key="14">
    <source>
        <dbReference type="ARBA" id="ARBA00022777"/>
    </source>
</evidence>
<dbReference type="PROSITE" id="PS00107">
    <property type="entry name" value="PROTEIN_KINASE_ATP"/>
    <property type="match status" value="1"/>
</dbReference>
<dbReference type="CDD" id="cd14339">
    <property type="entry name" value="UBA_SNRK"/>
    <property type="match status" value="1"/>
</dbReference>
<dbReference type="GO" id="GO:0016279">
    <property type="term" value="F:protein-lysine N-methyltransferase activity"/>
    <property type="evidence" value="ECO:0007669"/>
    <property type="project" value="InterPro"/>
</dbReference>
<evidence type="ECO:0000256" key="9">
    <source>
        <dbReference type="ARBA" id="ARBA00022603"/>
    </source>
</evidence>
<proteinExistence type="inferred from homology"/>
<evidence type="ECO:0000256" key="26">
    <source>
        <dbReference type="SAM" id="MobiDB-lite"/>
    </source>
</evidence>
<feature type="region of interest" description="Disordered" evidence="26">
    <location>
        <begin position="492"/>
        <end position="517"/>
    </location>
</feature>
<comment type="catalytic activity">
    <reaction evidence="20">
        <text>L-seryl-[protein] + ATP = O-phospho-L-seryl-[protein] + ADP + H(+)</text>
        <dbReference type="Rhea" id="RHEA:17989"/>
        <dbReference type="Rhea" id="RHEA-COMP:9863"/>
        <dbReference type="Rhea" id="RHEA-COMP:11604"/>
        <dbReference type="ChEBI" id="CHEBI:15378"/>
        <dbReference type="ChEBI" id="CHEBI:29999"/>
        <dbReference type="ChEBI" id="CHEBI:30616"/>
        <dbReference type="ChEBI" id="CHEBI:83421"/>
        <dbReference type="ChEBI" id="CHEBI:456216"/>
        <dbReference type="EC" id="2.7.11.1"/>
    </reaction>
</comment>
<evidence type="ECO:0000256" key="20">
    <source>
        <dbReference type="ARBA" id="ARBA00048679"/>
    </source>
</evidence>
<keyword evidence="14" id="KW-0418">Kinase</keyword>
<evidence type="ECO:0000256" key="3">
    <source>
        <dbReference type="ARBA" id="ARBA00006692"/>
    </source>
</evidence>
<dbReference type="InterPro" id="IPR015353">
    <property type="entry name" value="Rubisco_LSMT_subst-bd"/>
</dbReference>
<dbReference type="GO" id="GO:0005524">
    <property type="term" value="F:ATP binding"/>
    <property type="evidence" value="ECO:0007669"/>
    <property type="project" value="UniProtKB-UniRule"/>
</dbReference>
<dbReference type="EC" id="2.7.11.1" evidence="4"/>
<dbReference type="GO" id="GO:0046872">
    <property type="term" value="F:metal ion binding"/>
    <property type="evidence" value="ECO:0007669"/>
    <property type="project" value="UniProtKB-KW"/>
</dbReference>
<evidence type="ECO:0000256" key="8">
    <source>
        <dbReference type="ARBA" id="ARBA00022553"/>
    </source>
</evidence>
<evidence type="ECO:0000256" key="2">
    <source>
        <dbReference type="ARBA" id="ARBA00004123"/>
    </source>
</evidence>
<comment type="similarity">
    <text evidence="3">Belongs to the protein kinase superfamily. CAMK Ser/Thr protein kinase family.</text>
</comment>
<keyword evidence="16" id="KW-0460">Magnesium</keyword>
<dbReference type="InterPro" id="IPR017441">
    <property type="entry name" value="Protein_kinase_ATP_BS"/>
</dbReference>
<dbReference type="GO" id="GO:0035556">
    <property type="term" value="P:intracellular signal transduction"/>
    <property type="evidence" value="ECO:0000318"/>
    <property type="project" value="GO_Central"/>
</dbReference>
<feature type="binding site" evidence="25">
    <location>
        <position position="112"/>
    </location>
    <ligand>
        <name>ATP</name>
        <dbReference type="ChEBI" id="CHEBI:30616"/>
    </ligand>
</feature>
<reference evidence="30" key="2">
    <citation type="submission" date="2025-08" db="UniProtKB">
        <authorList>
            <consortium name="Ensembl"/>
        </authorList>
    </citation>
    <scope>IDENTIFICATION</scope>
    <source>
        <strain evidence="30">broiler</strain>
    </source>
</reference>
<dbReference type="Proteomes" id="UP000000539">
    <property type="component" value="Chromosome 11"/>
</dbReference>
<reference evidence="30" key="3">
    <citation type="submission" date="2025-09" db="UniProtKB">
        <authorList>
            <consortium name="Ensembl"/>
        </authorList>
    </citation>
    <scope>IDENTIFICATION</scope>
    <source>
        <strain evidence="30">broiler</strain>
    </source>
</reference>
<name>A0A8V0ZRX1_CHICK</name>
<dbReference type="Gene3D" id="1.10.510.10">
    <property type="entry name" value="Transferase(Phosphotransferase) domain 1"/>
    <property type="match status" value="1"/>
</dbReference>
<dbReference type="PROSITE" id="PS50011">
    <property type="entry name" value="PROTEIN_KINASE_DOM"/>
    <property type="match status" value="1"/>
</dbReference>
<sequence length="948" mass="106091">MGGWAQWGANSAGDVGAELLEVERWAAGAPRDVGMRGVHLGRRAPGRWVSGCSGPPCQHPAPRSARCPSPPGAMAEGKIAGLYDLERTLGKGHFAVVKLARHVFTGQRVAVKVIDKSKLAGEAAGQLLQEVRCMKLVQHPNVVRLYEVIDTHAKLYLILELGDGGDMFDHIMRHEGGLAEPRAKHYFAQIVHAISYCHKLHVVHRDLKPENVVFFQEQGVVKLTDFGFSNRFQPGKMLTTSCGSLAYSAPEILLGDEYDAPAVDIWSLGVILYMLVCGQPPFQEANDSETLTMIMDCRYTVPPHVSAQCSDLISRMLQRDPRQRASLEQIEGHAWLQGVDPSPASRCLLPLTSHKRVSQEEHEIIIQAMTCGHIADRDTIQEALEADRYNHITATYFLLAERMLREKQEEQSRRQSLLYDLAKQVQSRTDLSDAFGPGGGTEGCRPAAEAPGSSQPSGGDGGRGRQPPRVLLKAPTIDTAITKSTPALQQICEEEEEEEEEECRPGAMERKSSSLNQEQMRDFLRAGARRPPCRGEVSISRRGTVSGYGLLAAADLEPGELLFSVPRSALLSQHTCAIRALLHDAQESLQSQSGWVPLLLALLHEYTTGTSRWRPYFSLWQDFSSLDHPMFWPEEERVRLLQGTGIPEAVDKDLANIQLEYSSIILPFMKSHPDIFDPELHTLELYKQLVAFVMAYSFQEPLEEEDEDEKGPNPPMMVPVADILNHVANHNASLEYAPTCLRMVTTQPISKGQEIFNTYGQMANWQLLHMYGFAEPYPGNTNDTADIQMVTVRKAALQRAKSEAQQQLVAEQWDFLCQLEMVGEEGAFVLGWDEVLTEEELSVTLKVLCMSEEEFKEYKEQDGWEDDSEEEENSTLSNAALSRLKAPCKALLYDSVLLTLESYRSDLRAEQDLLSKQVYEKLSRREQQALHVRYGQKRILHQLLELVQ</sequence>
<dbReference type="PANTHER" id="PTHR24346">
    <property type="entry name" value="MAP/MICROTUBULE AFFINITY-REGULATING KINASE"/>
    <property type="match status" value="1"/>
</dbReference>
<evidence type="ECO:0000259" key="27">
    <source>
        <dbReference type="PROSITE" id="PS50011"/>
    </source>
</evidence>
<dbReference type="FunFam" id="1.10.510.10:FF:000166">
    <property type="entry name" value="SNF-related serine/threonine-protein kinase"/>
    <property type="match status" value="1"/>
</dbReference>
<dbReference type="SUPFAM" id="SSF82199">
    <property type="entry name" value="SET domain"/>
    <property type="match status" value="1"/>
</dbReference>
<dbReference type="FunFam" id="3.90.1410.10:FF:000007">
    <property type="entry name" value="Ribosomal lysine N-methyltransferase 4"/>
    <property type="match status" value="1"/>
</dbReference>
<evidence type="ECO:0000259" key="29">
    <source>
        <dbReference type="PROSITE" id="PS50280"/>
    </source>
</evidence>
<organism evidence="30 31">
    <name type="scientific">Gallus gallus</name>
    <name type="common">Chicken</name>
    <dbReference type="NCBI Taxonomy" id="9031"/>
    <lineage>
        <taxon>Eukaryota</taxon>
        <taxon>Metazoa</taxon>
        <taxon>Chordata</taxon>
        <taxon>Craniata</taxon>
        <taxon>Vertebrata</taxon>
        <taxon>Euteleostomi</taxon>
        <taxon>Archelosauria</taxon>
        <taxon>Archosauria</taxon>
        <taxon>Dinosauria</taxon>
        <taxon>Saurischia</taxon>
        <taxon>Theropoda</taxon>
        <taxon>Coelurosauria</taxon>
        <taxon>Aves</taxon>
        <taxon>Neognathae</taxon>
        <taxon>Galloanserae</taxon>
        <taxon>Galliformes</taxon>
        <taxon>Phasianidae</taxon>
        <taxon>Phasianinae</taxon>
        <taxon>Gallus</taxon>
    </lineage>
</organism>
<dbReference type="PANTHER" id="PTHR24346:SF44">
    <property type="entry name" value="SET DOMAIN CONTAINING 6"/>
    <property type="match status" value="1"/>
</dbReference>
<dbReference type="PROSITE" id="PS50280">
    <property type="entry name" value="SET"/>
    <property type="match status" value="1"/>
</dbReference>
<evidence type="ECO:0000256" key="12">
    <source>
        <dbReference type="ARBA" id="ARBA00022723"/>
    </source>
</evidence>
<dbReference type="CDD" id="cd19178">
    <property type="entry name" value="SET_SETD6"/>
    <property type="match status" value="1"/>
</dbReference>
<dbReference type="InterPro" id="IPR036464">
    <property type="entry name" value="Rubisco_LSMT_subst-bd_sf"/>
</dbReference>
<evidence type="ECO:0000256" key="17">
    <source>
        <dbReference type="ARBA" id="ARBA00023242"/>
    </source>
</evidence>
<evidence type="ECO:0000256" key="22">
    <source>
        <dbReference type="ARBA" id="ARBA00073248"/>
    </source>
</evidence>
<keyword evidence="8" id="KW-0597">Phosphoprotein</keyword>
<dbReference type="InterPro" id="IPR046341">
    <property type="entry name" value="SET_dom_sf"/>
</dbReference>
<evidence type="ECO:0000256" key="1">
    <source>
        <dbReference type="ARBA" id="ARBA00001946"/>
    </source>
</evidence>
<comment type="cofactor">
    <cofactor evidence="1">
        <name>Mg(2+)</name>
        <dbReference type="ChEBI" id="CHEBI:18420"/>
    </cofactor>
</comment>
<dbReference type="Gene3D" id="3.90.1420.10">
    <property type="entry name" value="Rubisco LSMT, substrate-binding domain"/>
    <property type="match status" value="1"/>
</dbReference>
<evidence type="ECO:0000256" key="5">
    <source>
        <dbReference type="ARBA" id="ARBA00016973"/>
    </source>
</evidence>
<dbReference type="InterPro" id="IPR011009">
    <property type="entry name" value="Kinase-like_dom_sf"/>
</dbReference>
<dbReference type="FunFam" id="3.30.200.20:FF:000003">
    <property type="entry name" value="Non-specific serine/threonine protein kinase"/>
    <property type="match status" value="1"/>
</dbReference>
<dbReference type="InterPro" id="IPR015940">
    <property type="entry name" value="UBA"/>
</dbReference>
<keyword evidence="12" id="KW-0479">Metal-binding</keyword>